<dbReference type="SUPFAM" id="SSF52540">
    <property type="entry name" value="P-loop containing nucleoside triphosphate hydrolases"/>
    <property type="match status" value="1"/>
</dbReference>
<keyword evidence="4" id="KW-0067">ATP-binding</keyword>
<feature type="non-terminal residue" evidence="7">
    <location>
        <position position="454"/>
    </location>
</feature>
<feature type="domain" description="Helicase C-terminal" evidence="6">
    <location>
        <begin position="194"/>
        <end position="365"/>
    </location>
</feature>
<evidence type="ECO:0000256" key="4">
    <source>
        <dbReference type="ARBA" id="ARBA00022840"/>
    </source>
</evidence>
<dbReference type="Pfam" id="PF00271">
    <property type="entry name" value="Helicase_C"/>
    <property type="match status" value="1"/>
</dbReference>
<organism evidence="7 8">
    <name type="scientific">Plesiocystis pacifica SIR-1</name>
    <dbReference type="NCBI Taxonomy" id="391625"/>
    <lineage>
        <taxon>Bacteria</taxon>
        <taxon>Pseudomonadati</taxon>
        <taxon>Myxococcota</taxon>
        <taxon>Polyangia</taxon>
        <taxon>Nannocystales</taxon>
        <taxon>Nannocystaceae</taxon>
        <taxon>Plesiocystis</taxon>
    </lineage>
</organism>
<dbReference type="PROSITE" id="PS51192">
    <property type="entry name" value="HELICASE_ATP_BIND_1"/>
    <property type="match status" value="1"/>
</dbReference>
<dbReference type="GO" id="GO:0004386">
    <property type="term" value="F:helicase activity"/>
    <property type="evidence" value="ECO:0007669"/>
    <property type="project" value="UniProtKB-KW"/>
</dbReference>
<dbReference type="GO" id="GO:0016787">
    <property type="term" value="F:hydrolase activity"/>
    <property type="evidence" value="ECO:0007669"/>
    <property type="project" value="UniProtKB-KW"/>
</dbReference>
<dbReference type="GO" id="GO:0005524">
    <property type="term" value="F:ATP binding"/>
    <property type="evidence" value="ECO:0007669"/>
    <property type="project" value="UniProtKB-KW"/>
</dbReference>
<proteinExistence type="predicted"/>
<name>A6GKM8_9BACT</name>
<evidence type="ECO:0000256" key="2">
    <source>
        <dbReference type="ARBA" id="ARBA00022801"/>
    </source>
</evidence>
<dbReference type="InterPro" id="IPR014001">
    <property type="entry name" value="Helicase_ATP-bd"/>
</dbReference>
<evidence type="ECO:0000313" key="8">
    <source>
        <dbReference type="Proteomes" id="UP000005801"/>
    </source>
</evidence>
<dbReference type="InterPro" id="IPR027417">
    <property type="entry name" value="P-loop_NTPase"/>
</dbReference>
<dbReference type="AlphaFoldDB" id="A6GKM8"/>
<dbReference type="PANTHER" id="PTHR43519">
    <property type="entry name" value="ATP-DEPENDENT RNA HELICASE HRPB"/>
    <property type="match status" value="1"/>
</dbReference>
<dbReference type="InterPro" id="IPR001650">
    <property type="entry name" value="Helicase_C-like"/>
</dbReference>
<dbReference type="Gene3D" id="3.40.50.300">
    <property type="entry name" value="P-loop containing nucleotide triphosphate hydrolases"/>
    <property type="match status" value="2"/>
</dbReference>
<gene>
    <name evidence="7" type="ORF">PPSIR1_18382</name>
</gene>
<dbReference type="Pfam" id="PF00270">
    <property type="entry name" value="DEAD"/>
    <property type="match status" value="1"/>
</dbReference>
<dbReference type="eggNOG" id="COG1643">
    <property type="taxonomic scope" value="Bacteria"/>
</dbReference>
<dbReference type="EMBL" id="ABCS01000209">
    <property type="protein sequence ID" value="EDM73571.1"/>
    <property type="molecule type" value="Genomic_DNA"/>
</dbReference>
<keyword evidence="3 7" id="KW-0347">Helicase</keyword>
<dbReference type="PANTHER" id="PTHR43519:SF1">
    <property type="entry name" value="ATP-DEPENDENT RNA HELICASE HRPB"/>
    <property type="match status" value="1"/>
</dbReference>
<reference evidence="7 8" key="1">
    <citation type="submission" date="2007-06" db="EMBL/GenBank/DDBJ databases">
        <authorList>
            <person name="Shimkets L."/>
            <person name="Ferriera S."/>
            <person name="Johnson J."/>
            <person name="Kravitz S."/>
            <person name="Beeson K."/>
            <person name="Sutton G."/>
            <person name="Rogers Y.-H."/>
            <person name="Friedman R."/>
            <person name="Frazier M."/>
            <person name="Venter J.C."/>
        </authorList>
    </citation>
    <scope>NUCLEOTIDE SEQUENCE [LARGE SCALE GENOMIC DNA]</scope>
    <source>
        <strain evidence="7 8">SIR-1</strain>
    </source>
</reference>
<evidence type="ECO:0000313" key="7">
    <source>
        <dbReference type="EMBL" id="EDM73571.1"/>
    </source>
</evidence>
<sequence length="454" mass="47593">MNAPAQLPIEEARGSYEAALRGPRAVVVTAPTGSGKSTRLPGWTADALGGPVLVVEPRRVACRALAVHLARELGQAVGERVGYRVRFEDRLGPSTQVAFVTPGVALNLVASGGIEAYAAVLVDEFHERSWEIELLVALLRRPGRDGAPKLILCSATLAAASLTEALDAALVEARGRSFPVEVEHRGGESGEGPSERDLEVRVAEAVRASLPGTSGDILVFLPGKGEIERCRRALADDGGLELVPVHGGVPPGTLVDAFAARREGAPRRVYLATNVAESSLTLPGVRLVIDSGLARMRIHRGGRSVLGLGAIARDSMEQRAGRAGRVAPGRCIRLWSRSFIPREVTAPEIERIELDDVLLRAASCGLDGGAFDGAAWLAPPPPFAVDAARERLRGVGALDADGQMTPRGRELGRLPVSASEGRMLGDPPPGLAGTLADLVALLETRRGLALPAGA</sequence>
<dbReference type="CDD" id="cd18791">
    <property type="entry name" value="SF2_C_RHA"/>
    <property type="match status" value="1"/>
</dbReference>
<evidence type="ECO:0000259" key="6">
    <source>
        <dbReference type="PROSITE" id="PS51194"/>
    </source>
</evidence>
<evidence type="ECO:0000256" key="1">
    <source>
        <dbReference type="ARBA" id="ARBA00022741"/>
    </source>
</evidence>
<comment type="caution">
    <text evidence="7">The sequence shown here is derived from an EMBL/GenBank/DDBJ whole genome shotgun (WGS) entry which is preliminary data.</text>
</comment>
<dbReference type="GO" id="GO:0003676">
    <property type="term" value="F:nucleic acid binding"/>
    <property type="evidence" value="ECO:0007669"/>
    <property type="project" value="InterPro"/>
</dbReference>
<dbReference type="Proteomes" id="UP000005801">
    <property type="component" value="Unassembled WGS sequence"/>
</dbReference>
<dbReference type="CDD" id="cd17917">
    <property type="entry name" value="DEXHc_RHA-like"/>
    <property type="match status" value="1"/>
</dbReference>
<accession>A6GKM8</accession>
<dbReference type="Gene3D" id="1.20.120.1080">
    <property type="match status" value="1"/>
</dbReference>
<keyword evidence="2" id="KW-0378">Hydrolase</keyword>
<dbReference type="RefSeq" id="WP_006977264.1">
    <property type="nucleotide sequence ID" value="NZ_ABCS01000209.1"/>
</dbReference>
<dbReference type="STRING" id="391625.PPSIR1_18382"/>
<dbReference type="InterPro" id="IPR011545">
    <property type="entry name" value="DEAD/DEAH_box_helicase_dom"/>
</dbReference>
<evidence type="ECO:0000256" key="3">
    <source>
        <dbReference type="ARBA" id="ARBA00022806"/>
    </source>
</evidence>
<keyword evidence="1" id="KW-0547">Nucleotide-binding</keyword>
<dbReference type="SMART" id="SM00490">
    <property type="entry name" value="HELICc"/>
    <property type="match status" value="1"/>
</dbReference>
<dbReference type="SMART" id="SM00487">
    <property type="entry name" value="DEXDc"/>
    <property type="match status" value="1"/>
</dbReference>
<feature type="domain" description="Helicase ATP-binding" evidence="5">
    <location>
        <begin position="17"/>
        <end position="175"/>
    </location>
</feature>
<dbReference type="PROSITE" id="PS51194">
    <property type="entry name" value="HELICASE_CTER"/>
    <property type="match status" value="1"/>
</dbReference>
<keyword evidence="8" id="KW-1185">Reference proteome</keyword>
<evidence type="ECO:0000259" key="5">
    <source>
        <dbReference type="PROSITE" id="PS51192"/>
    </source>
</evidence>
<protein>
    <submittedName>
        <fullName evidence="7">Helicase domain protein</fullName>
    </submittedName>
</protein>